<dbReference type="Gene3D" id="3.90.1530.10">
    <property type="entry name" value="Conserved hypothetical protein from pyrococcus furiosus pfu- 392566-001, ParB domain"/>
    <property type="match status" value="1"/>
</dbReference>
<sequence>MAIETEVKKVNLRELRILEKNAHFMEPAMFARLVDNIKRDGKLTSFPVVYQNEVLSGNHRTQAAIKAGIEEDYIINITSELTEDEKLAIQLSHNSINGKDDNNILKELYNSINSMDMKLYSGLTDDSFKMEEINVESLSFVQPSYEDMLIAFLPEDRIAFMEGIEKITKKAKDKLVMTANISDFDLIYKAVITTKSKLNILNTAEAFKAMATLALQKLEEEEKEDGEATT</sequence>
<name>A0A9X1SNC9_9GAMM</name>
<dbReference type="SUPFAM" id="SSF110849">
    <property type="entry name" value="ParB/Sulfiredoxin"/>
    <property type="match status" value="1"/>
</dbReference>
<organism evidence="1 2">
    <name type="scientific">Limnobaculum eriocheiris</name>
    <dbReference type="NCBI Taxonomy" id="2897391"/>
    <lineage>
        <taxon>Bacteria</taxon>
        <taxon>Pseudomonadati</taxon>
        <taxon>Pseudomonadota</taxon>
        <taxon>Gammaproteobacteria</taxon>
        <taxon>Enterobacterales</taxon>
        <taxon>Budviciaceae</taxon>
        <taxon>Limnobaculum</taxon>
    </lineage>
</organism>
<dbReference type="Proteomes" id="UP001139171">
    <property type="component" value="Unassembled WGS sequence"/>
</dbReference>
<comment type="caution">
    <text evidence="1">The sequence shown here is derived from an EMBL/GenBank/DDBJ whole genome shotgun (WGS) entry which is preliminary data.</text>
</comment>
<reference evidence="1" key="1">
    <citation type="submission" date="2021-11" db="EMBL/GenBank/DDBJ databases">
        <title>Jinshanibacter sp. isolated from one year old Eriocheir sinensis.</title>
        <authorList>
            <person name="Li J.-Y."/>
            <person name="He W."/>
            <person name="Gao T.-H."/>
        </authorList>
    </citation>
    <scope>NUCLEOTIDE SEQUENCE</scope>
    <source>
        <strain evidence="1">LJY008</strain>
    </source>
</reference>
<evidence type="ECO:0000313" key="2">
    <source>
        <dbReference type="Proteomes" id="UP001139171"/>
    </source>
</evidence>
<dbReference type="EMBL" id="JAJNAG010000002">
    <property type="protein sequence ID" value="MCD1124822.1"/>
    <property type="molecule type" value="Genomic_DNA"/>
</dbReference>
<dbReference type="RefSeq" id="WP_230607831.1">
    <property type="nucleotide sequence ID" value="NZ_JAJNAG010000002.1"/>
</dbReference>
<dbReference type="InterPro" id="IPR036086">
    <property type="entry name" value="ParB/Sulfiredoxin_sf"/>
</dbReference>
<protein>
    <submittedName>
        <fullName evidence="1">ParB N-terminal domain-containing protein</fullName>
    </submittedName>
</protein>
<accession>A0A9X1SNC9</accession>
<gene>
    <name evidence="1" type="ORF">LPW36_02025</name>
</gene>
<dbReference type="AlphaFoldDB" id="A0A9X1SNC9"/>
<evidence type="ECO:0000313" key="1">
    <source>
        <dbReference type="EMBL" id="MCD1124822.1"/>
    </source>
</evidence>
<keyword evidence="2" id="KW-1185">Reference proteome</keyword>
<proteinExistence type="predicted"/>